<evidence type="ECO:0000313" key="2">
    <source>
        <dbReference type="EMBL" id="AFU59314.1"/>
    </source>
</evidence>
<name>K0ING1_NITGG</name>
<dbReference type="HOGENOM" id="CLU_2565859_0_0_2"/>
<dbReference type="STRING" id="1237085.Ngar_c23890"/>
<organism evidence="2 3">
    <name type="scientific">Nitrososphaera gargensis (strain Ga9.2)</name>
    <dbReference type="NCBI Taxonomy" id="1237085"/>
    <lineage>
        <taxon>Archaea</taxon>
        <taxon>Nitrososphaerota</taxon>
        <taxon>Nitrososphaeria</taxon>
        <taxon>Nitrososphaerales</taxon>
        <taxon>Nitrososphaeraceae</taxon>
        <taxon>Nitrososphaera</taxon>
    </lineage>
</organism>
<evidence type="ECO:0000256" key="1">
    <source>
        <dbReference type="SAM" id="MobiDB-lite"/>
    </source>
</evidence>
<dbReference type="KEGG" id="nga:Ngar_c23890"/>
<feature type="region of interest" description="Disordered" evidence="1">
    <location>
        <begin position="61"/>
        <end position="81"/>
    </location>
</feature>
<dbReference type="AlphaFoldDB" id="K0ING1"/>
<dbReference type="GO" id="GO:0005840">
    <property type="term" value="C:ribosome"/>
    <property type="evidence" value="ECO:0007669"/>
    <property type="project" value="UniProtKB-KW"/>
</dbReference>
<keyword evidence="2" id="KW-0689">Ribosomal protein</keyword>
<gene>
    <name evidence="2" type="primary">rpl18e1</name>
    <name evidence="2" type="ordered locus">Ngar_c23890</name>
</gene>
<proteinExistence type="predicted"/>
<evidence type="ECO:0000313" key="3">
    <source>
        <dbReference type="Proteomes" id="UP000008037"/>
    </source>
</evidence>
<sequence>MRRGMSPSLWATASSCITDEFSSITTSSIASVGTSLIASLRSEFTYCLGILLNLTTILSSDFSTTSTDGEANTCESRPKRP</sequence>
<keyword evidence="3" id="KW-1185">Reference proteome</keyword>
<reference evidence="2 3" key="1">
    <citation type="journal article" date="2012" name="Environ. Microbiol.">
        <title>The genome of the ammonia-oxidizing Candidatus Nitrososphaera gargensis: insights into metabolic versatility and environmental adaptations.</title>
        <authorList>
            <person name="Spang A."/>
            <person name="Poehlein A."/>
            <person name="Offre P."/>
            <person name="Zumbragel S."/>
            <person name="Haider S."/>
            <person name="Rychlik N."/>
            <person name="Nowka B."/>
            <person name="Schmeisser C."/>
            <person name="Lebedeva E.V."/>
            <person name="Rattei T."/>
            <person name="Bohm C."/>
            <person name="Schmid M."/>
            <person name="Galushko A."/>
            <person name="Hatzenpichler R."/>
            <person name="Weinmaier T."/>
            <person name="Daniel R."/>
            <person name="Schleper C."/>
            <person name="Spieck E."/>
            <person name="Streit W."/>
            <person name="Wagner M."/>
        </authorList>
    </citation>
    <scope>NUCLEOTIDE SEQUENCE [LARGE SCALE GENOMIC DNA]</scope>
    <source>
        <strain evidence="3">Ga9.2</strain>
    </source>
</reference>
<dbReference type="Proteomes" id="UP000008037">
    <property type="component" value="Chromosome"/>
</dbReference>
<keyword evidence="2" id="KW-0687">Ribonucleoprotein</keyword>
<dbReference type="InParanoid" id="K0ING1"/>
<accession>K0ING1</accession>
<feature type="compositionally biased region" description="Polar residues" evidence="1">
    <location>
        <begin position="61"/>
        <end position="75"/>
    </location>
</feature>
<dbReference type="EMBL" id="CP002408">
    <property type="protein sequence ID" value="AFU59314.1"/>
    <property type="molecule type" value="Genomic_DNA"/>
</dbReference>
<dbReference type="PROSITE" id="PS51257">
    <property type="entry name" value="PROKAR_LIPOPROTEIN"/>
    <property type="match status" value="1"/>
</dbReference>
<protein>
    <submittedName>
        <fullName evidence="2">50S ribosomal protein L18e</fullName>
    </submittedName>
</protein>